<feature type="compositionally biased region" description="Basic and acidic residues" evidence="4">
    <location>
        <begin position="413"/>
        <end position="422"/>
    </location>
</feature>
<gene>
    <name evidence="6" type="ORF">DM860_005128</name>
</gene>
<accession>A0A328DR85</accession>
<reference evidence="6 7" key="1">
    <citation type="submission" date="2018-06" db="EMBL/GenBank/DDBJ databases">
        <title>The Genome of Cuscuta australis (Dodder) Provides Insight into the Evolution of Plant Parasitism.</title>
        <authorList>
            <person name="Liu H."/>
        </authorList>
    </citation>
    <scope>NUCLEOTIDE SEQUENCE [LARGE SCALE GENOMIC DNA]</scope>
    <source>
        <strain evidence="7">cv. Yunnan</strain>
        <tissue evidence="6">Vines</tissue>
    </source>
</reference>
<keyword evidence="1" id="KW-0112">Calmodulin-binding</keyword>
<dbReference type="EMBL" id="NQVE01000122">
    <property type="protein sequence ID" value="RAL46849.1"/>
    <property type="molecule type" value="Genomic_DNA"/>
</dbReference>
<protein>
    <recommendedName>
        <fullName evidence="5">DUF4005 domain-containing protein</fullName>
    </recommendedName>
</protein>
<evidence type="ECO:0000313" key="7">
    <source>
        <dbReference type="Proteomes" id="UP000249390"/>
    </source>
</evidence>
<dbReference type="SMART" id="SM00015">
    <property type="entry name" value="IQ"/>
    <property type="match status" value="2"/>
</dbReference>
<dbReference type="Proteomes" id="UP000249390">
    <property type="component" value="Unassembled WGS sequence"/>
</dbReference>
<dbReference type="CDD" id="cd23767">
    <property type="entry name" value="IQCD"/>
    <property type="match status" value="1"/>
</dbReference>
<dbReference type="Pfam" id="PF13178">
    <property type="entry name" value="DUF4005"/>
    <property type="match status" value="1"/>
</dbReference>
<feature type="compositionally biased region" description="Basic residues" evidence="4">
    <location>
        <begin position="249"/>
        <end position="263"/>
    </location>
</feature>
<feature type="region of interest" description="Disordered" evidence="4">
    <location>
        <begin position="245"/>
        <end position="303"/>
    </location>
</feature>
<comment type="caution">
    <text evidence="6">The sequence shown here is derived from an EMBL/GenBank/DDBJ whole genome shotgun (WGS) entry which is preliminary data.</text>
</comment>
<evidence type="ECO:0000256" key="3">
    <source>
        <dbReference type="ARBA" id="ARBA00024378"/>
    </source>
</evidence>
<dbReference type="InterPro" id="IPR000048">
    <property type="entry name" value="IQ_motif_EF-hand-BS"/>
</dbReference>
<evidence type="ECO:0000256" key="1">
    <source>
        <dbReference type="ARBA" id="ARBA00022860"/>
    </source>
</evidence>
<comment type="similarity">
    <text evidence="2">Belongs to the IQD family.</text>
</comment>
<dbReference type="PANTHER" id="PTHR32295">
    <property type="entry name" value="IQ-DOMAIN 5-RELATED"/>
    <property type="match status" value="1"/>
</dbReference>
<keyword evidence="7" id="KW-1185">Reference proteome</keyword>
<feature type="region of interest" description="Disordered" evidence="4">
    <location>
        <begin position="17"/>
        <end position="69"/>
    </location>
</feature>
<evidence type="ECO:0000313" key="6">
    <source>
        <dbReference type="EMBL" id="RAL46849.1"/>
    </source>
</evidence>
<dbReference type="Pfam" id="PF00612">
    <property type="entry name" value="IQ"/>
    <property type="match status" value="2"/>
</dbReference>
<name>A0A328DR85_9ASTE</name>
<evidence type="ECO:0000256" key="2">
    <source>
        <dbReference type="ARBA" id="ARBA00024341"/>
    </source>
</evidence>
<organism evidence="6 7">
    <name type="scientific">Cuscuta australis</name>
    <dbReference type="NCBI Taxonomy" id="267555"/>
    <lineage>
        <taxon>Eukaryota</taxon>
        <taxon>Viridiplantae</taxon>
        <taxon>Streptophyta</taxon>
        <taxon>Embryophyta</taxon>
        <taxon>Tracheophyta</taxon>
        <taxon>Spermatophyta</taxon>
        <taxon>Magnoliopsida</taxon>
        <taxon>eudicotyledons</taxon>
        <taxon>Gunneridae</taxon>
        <taxon>Pentapetalae</taxon>
        <taxon>asterids</taxon>
        <taxon>lamiids</taxon>
        <taxon>Solanales</taxon>
        <taxon>Convolvulaceae</taxon>
        <taxon>Cuscuteae</taxon>
        <taxon>Cuscuta</taxon>
        <taxon>Cuscuta subgen. Grammica</taxon>
        <taxon>Cuscuta sect. Cleistogrammica</taxon>
    </lineage>
</organism>
<feature type="compositionally biased region" description="Basic and acidic residues" evidence="4">
    <location>
        <begin position="431"/>
        <end position="444"/>
    </location>
</feature>
<evidence type="ECO:0000259" key="5">
    <source>
        <dbReference type="Pfam" id="PF13178"/>
    </source>
</evidence>
<comment type="subunit">
    <text evidence="3">Binds to multiple calmodulin (CaM) in the presence of Ca(2+) and CaM-like proteins.</text>
</comment>
<dbReference type="GO" id="GO:0005516">
    <property type="term" value="F:calmodulin binding"/>
    <property type="evidence" value="ECO:0007669"/>
    <property type="project" value="UniProtKB-KW"/>
</dbReference>
<dbReference type="PROSITE" id="PS50096">
    <property type="entry name" value="IQ"/>
    <property type="match status" value="2"/>
</dbReference>
<evidence type="ECO:0000256" key="4">
    <source>
        <dbReference type="SAM" id="MobiDB-lite"/>
    </source>
</evidence>
<proteinExistence type="inferred from homology"/>
<feature type="region of interest" description="Disordered" evidence="4">
    <location>
        <begin position="348"/>
        <end position="553"/>
    </location>
</feature>
<feature type="compositionally biased region" description="Polar residues" evidence="4">
    <location>
        <begin position="286"/>
        <end position="295"/>
    </location>
</feature>
<feature type="domain" description="DUF4005" evidence="5">
    <location>
        <begin position="459"/>
        <end position="517"/>
    </location>
</feature>
<dbReference type="AlphaFoldDB" id="A0A328DR85"/>
<dbReference type="InterPro" id="IPR025064">
    <property type="entry name" value="DUF4005"/>
</dbReference>
<sequence length="553" mass="60722">MGKSPGKWIKTVLFGKKSSKSTLSSKDGSTAKKVPTSDVMQDHPVMPDSSCHNISSGEETEELDNGTTTRFPGDTLALSSVENVDSPSLGIVSVDDAELTRQDKAARKAQAVFRGYLARRAFRALKGIIRLQALIRGHLVRRQAVATLRCMHAIVRSQALIRGRRVRLLNPVCQGFGSYTLRENKAELSITSVSLRTEKLAANAFVCKLLAIVPTAMPLSLQYDVSEPNSACNWLERWSSSRFWAPLPRPKKNPNPKSQRKHSALNLEAESGRPKRSVRKVPMASNVDNHGSSSVDFEKPKRVPRKVINHQTETSQEQPQAELERVKRNLRKVSASSVTVASEKTDVEIEKVVHPAPSEMPKSLSDPSEAGEQAVVDSSDLTTDPKVGSEELAVTEPPPKPDTADNNTPSERLLPENGEKGEMLPIVTEELSSKEDQTGKEGQRSRRRRSLPAKQEHTENISQNTPSLPSYMAATESAKAKLKAQGATKPNEDDAENGYTRRHSLPSLTNGKLNALSPRMQRPVQPTGKGGNKTVKSVPSTRDEKALQPGWRR</sequence>
<dbReference type="PANTHER" id="PTHR32295:SF279">
    <property type="entry name" value="PROTEIN IQ-DOMAIN 31-LIKE"/>
    <property type="match status" value="1"/>
</dbReference>